<accession>A0ABU9SEP9</accession>
<dbReference type="PROSITE" id="PS51257">
    <property type="entry name" value="PROKAR_LIPOPROTEIN"/>
    <property type="match status" value="1"/>
</dbReference>
<evidence type="ECO:0000313" key="1">
    <source>
        <dbReference type="EMBL" id="MEM5449840.1"/>
    </source>
</evidence>
<evidence type="ECO:0000313" key="2">
    <source>
        <dbReference type="Proteomes" id="UP001390669"/>
    </source>
</evidence>
<dbReference type="Proteomes" id="UP001390669">
    <property type="component" value="Unassembled WGS sequence"/>
</dbReference>
<dbReference type="Pfam" id="PF03245">
    <property type="entry name" value="Phage_lysis"/>
    <property type="match status" value="1"/>
</dbReference>
<name>A0ABU9SEP9_9BURK</name>
<comment type="caution">
    <text evidence="1">The sequence shown here is derived from an EMBL/GenBank/DDBJ whole genome shotgun (WGS) entry which is preliminary data.</text>
</comment>
<proteinExistence type="predicted"/>
<keyword evidence="2" id="KW-1185">Reference proteome</keyword>
<dbReference type="InterPro" id="IPR004929">
    <property type="entry name" value="I-spanin"/>
</dbReference>
<organism evidence="1 2">
    <name type="scientific">Paraburkholderia guartelaensis</name>
    <dbReference type="NCBI Taxonomy" id="2546446"/>
    <lineage>
        <taxon>Bacteria</taxon>
        <taxon>Pseudomonadati</taxon>
        <taxon>Pseudomonadota</taxon>
        <taxon>Betaproteobacteria</taxon>
        <taxon>Burkholderiales</taxon>
        <taxon>Burkholderiaceae</taxon>
        <taxon>Paraburkholderia</taxon>
    </lineage>
</organism>
<dbReference type="EMBL" id="JAYMRW010000008">
    <property type="protein sequence ID" value="MEM5449840.1"/>
    <property type="molecule type" value="Genomic_DNA"/>
</dbReference>
<sequence length="186" mass="19560">MWKTFLPYALVALLAAGAGFGCEHLIARGELAELQAEHSKDNEQHANDLLAISRAALDAENRALDAHAHAASDVAAIDVQLTTERLAHEADNEKNRAAIADGTRRLRIAVSNFTAAGTDEASFGAGASGVVHGASGYAELSPAWGAALFGIFDDADNDARAKADYLQQYVCALQRRGLIEGECSPG</sequence>
<reference evidence="1 2" key="1">
    <citation type="submission" date="2024-01" db="EMBL/GenBank/DDBJ databases">
        <title>The diversity of rhizobia nodulating Mimosa spp. in eleven states of Brazil covering several biomes is determined by host plant, location, and edaphic factors.</title>
        <authorList>
            <person name="Rouws L."/>
            <person name="Barauna A."/>
            <person name="Beukes C."/>
            <person name="De Faria S.M."/>
            <person name="Gross E."/>
            <person name="Dos Reis Junior F.B."/>
            <person name="Simon M."/>
            <person name="Maluk M."/>
            <person name="Odee D.W."/>
            <person name="Kenicer G."/>
            <person name="Young J.P.W."/>
            <person name="Reis V.M."/>
            <person name="Zilli J."/>
            <person name="James E.K."/>
        </authorList>
    </citation>
    <scope>NUCLEOTIDE SEQUENCE [LARGE SCALE GENOMIC DNA]</scope>
    <source>
        <strain evidence="1 2">JPY164</strain>
    </source>
</reference>
<gene>
    <name evidence="1" type="ORF">VSR33_20395</name>
</gene>
<dbReference type="RefSeq" id="WP_406952819.1">
    <property type="nucleotide sequence ID" value="NZ_JAYMRW010000008.1"/>
</dbReference>
<protein>
    <submittedName>
        <fullName evidence="1">Lysis system i-spanin subunit Rz</fullName>
    </submittedName>
</protein>